<evidence type="ECO:0000256" key="1">
    <source>
        <dbReference type="SAM" id="Phobius"/>
    </source>
</evidence>
<dbReference type="InParanoid" id="A0A6I9QXZ2"/>
<dbReference type="Proteomes" id="UP000504607">
    <property type="component" value="Chromosome 3"/>
</dbReference>
<organism evidence="2 3">
    <name type="scientific">Elaeis guineensis var. tenera</name>
    <name type="common">Oil palm</name>
    <dbReference type="NCBI Taxonomy" id="51953"/>
    <lineage>
        <taxon>Eukaryota</taxon>
        <taxon>Viridiplantae</taxon>
        <taxon>Streptophyta</taxon>
        <taxon>Embryophyta</taxon>
        <taxon>Tracheophyta</taxon>
        <taxon>Spermatophyta</taxon>
        <taxon>Magnoliopsida</taxon>
        <taxon>Liliopsida</taxon>
        <taxon>Arecaceae</taxon>
        <taxon>Arecoideae</taxon>
        <taxon>Cocoseae</taxon>
        <taxon>Elaeidinae</taxon>
        <taxon>Elaeis</taxon>
    </lineage>
</organism>
<protein>
    <submittedName>
        <fullName evidence="3">Uncharacterized protein LOC105041165</fullName>
    </submittedName>
</protein>
<sequence length="156" mass="17417">METSYSLMSSSAFPSSFGFLPLQKTKLHHDHHKRRTPVLIGFSRKRDAYDRDSDGRLVDENMVVLRKRIHEMKVAEGSYEAPSEWMEWEKRCYHASYGSDVSELVGMLQAFLLSTRPGLAFGLVAIITVAVPASVIVMVFHLLVAAMSVLARSGAS</sequence>
<proteinExistence type="predicted"/>
<keyword evidence="1" id="KW-0812">Transmembrane</keyword>
<reference evidence="3" key="1">
    <citation type="submission" date="2025-08" db="UniProtKB">
        <authorList>
            <consortium name="RefSeq"/>
        </authorList>
    </citation>
    <scope>IDENTIFICATION</scope>
</reference>
<gene>
    <name evidence="3" type="primary">LOC105041165</name>
</gene>
<dbReference type="GeneID" id="105041165"/>
<dbReference type="KEGG" id="egu:105041165"/>
<evidence type="ECO:0000313" key="3">
    <source>
        <dbReference type="RefSeq" id="XP_010916318.1"/>
    </source>
</evidence>
<accession>A0A6I9QXZ2</accession>
<feature type="transmembrane region" description="Helical" evidence="1">
    <location>
        <begin position="118"/>
        <end position="151"/>
    </location>
</feature>
<keyword evidence="2" id="KW-1185">Reference proteome</keyword>
<keyword evidence="1" id="KW-0472">Membrane</keyword>
<keyword evidence="1" id="KW-1133">Transmembrane helix</keyword>
<dbReference type="OrthoDB" id="672819at2759"/>
<name>A0A6I9QXZ2_ELAGV</name>
<dbReference type="PANTHER" id="PTHR33782:SF5">
    <property type="entry name" value="MEDIATOR OF RNA POLYMERASE II TRANSCRIPTION SUBUNIT"/>
    <property type="match status" value="1"/>
</dbReference>
<dbReference type="AlphaFoldDB" id="A0A6I9QXZ2"/>
<dbReference type="RefSeq" id="XP_010916318.1">
    <property type="nucleotide sequence ID" value="XM_010918016.3"/>
</dbReference>
<evidence type="ECO:0000313" key="2">
    <source>
        <dbReference type="Proteomes" id="UP000504607"/>
    </source>
</evidence>
<dbReference type="PANTHER" id="PTHR33782">
    <property type="entry name" value="OS01G0121600 PROTEIN"/>
    <property type="match status" value="1"/>
</dbReference>